<dbReference type="GO" id="GO:0008930">
    <property type="term" value="F:methylthioadenosine nucleosidase activity"/>
    <property type="evidence" value="ECO:0007669"/>
    <property type="project" value="TreeGrafter"/>
</dbReference>
<dbReference type="InterPro" id="IPR035994">
    <property type="entry name" value="Nucleoside_phosphorylase_sf"/>
</dbReference>
<dbReference type="AlphaFoldDB" id="A0A970BBS0"/>
<dbReference type="Gene3D" id="3.40.50.1580">
    <property type="entry name" value="Nucleoside phosphorylase domain"/>
    <property type="match status" value="1"/>
</dbReference>
<dbReference type="PANTHER" id="PTHR46832">
    <property type="entry name" value="5'-METHYLTHIOADENOSINE/S-ADENOSYLHOMOCYSTEINE NUCLEOSIDASE"/>
    <property type="match status" value="1"/>
</dbReference>
<dbReference type="Proteomes" id="UP000653472">
    <property type="component" value="Unassembled WGS sequence"/>
</dbReference>
<proteinExistence type="predicted"/>
<dbReference type="GO" id="GO:0008782">
    <property type="term" value="F:adenosylhomocysteine nucleosidase activity"/>
    <property type="evidence" value="ECO:0007669"/>
    <property type="project" value="TreeGrafter"/>
</dbReference>
<evidence type="ECO:0000313" key="4">
    <source>
        <dbReference type="Proteomes" id="UP000653472"/>
    </source>
</evidence>
<evidence type="ECO:0000259" key="2">
    <source>
        <dbReference type="Pfam" id="PF01048"/>
    </source>
</evidence>
<organism evidence="3 4">
    <name type="scientific">Solimonas marina</name>
    <dbReference type="NCBI Taxonomy" id="2714601"/>
    <lineage>
        <taxon>Bacteria</taxon>
        <taxon>Pseudomonadati</taxon>
        <taxon>Pseudomonadota</taxon>
        <taxon>Gammaproteobacteria</taxon>
        <taxon>Nevskiales</taxon>
        <taxon>Nevskiaceae</taxon>
        <taxon>Solimonas</taxon>
    </lineage>
</organism>
<accession>A0A970BBS0</accession>
<evidence type="ECO:0000256" key="1">
    <source>
        <dbReference type="SAM" id="SignalP"/>
    </source>
</evidence>
<keyword evidence="4" id="KW-1185">Reference proteome</keyword>
<feature type="signal peptide" evidence="1">
    <location>
        <begin position="1"/>
        <end position="20"/>
    </location>
</feature>
<keyword evidence="1" id="KW-0732">Signal</keyword>
<dbReference type="RefSeq" id="WP_168150064.1">
    <property type="nucleotide sequence ID" value="NZ_JAAVXB010000021.1"/>
</dbReference>
<dbReference type="CDD" id="cd09008">
    <property type="entry name" value="MTAN"/>
    <property type="match status" value="1"/>
</dbReference>
<protein>
    <submittedName>
        <fullName evidence="3">5'-methylthioadenosine/S-adenosylhomocysteine nucleosidase</fullName>
    </submittedName>
</protein>
<dbReference type="GO" id="GO:0019284">
    <property type="term" value="P:L-methionine salvage from S-adenosylmethionine"/>
    <property type="evidence" value="ECO:0007669"/>
    <property type="project" value="TreeGrafter"/>
</dbReference>
<sequence>MKLLRLLCLVMTLTVSHAYADSAPDQPAHYQPTNTILILGAVPQEIPPFVAAMKDAVKKDLWGIPYWQGHIDGKPAVVAITGIGKTSTAMTSTLFVTQFKPRLVLMSGTGARINQSLRTGDVIVATVMHEHDYGSLTHDGMVYRPFNGPDDGKEIKNAFSPSPVLLRDAEKAIATYKGPEVTANGSTYHVKARLGVISSSDLFGVTQQRIDYLRNDLHTDIMEMESAPLGHTLQILGVPYIVVRGGSNVAQETPNNDYLRLGPIAAKQAALFSLHLISYL</sequence>
<dbReference type="EMBL" id="JAAVXB010000021">
    <property type="protein sequence ID" value="NKF24756.1"/>
    <property type="molecule type" value="Genomic_DNA"/>
</dbReference>
<dbReference type="SUPFAM" id="SSF53167">
    <property type="entry name" value="Purine and uridine phosphorylases"/>
    <property type="match status" value="1"/>
</dbReference>
<dbReference type="GO" id="GO:0009116">
    <property type="term" value="P:nucleoside metabolic process"/>
    <property type="evidence" value="ECO:0007669"/>
    <property type="project" value="InterPro"/>
</dbReference>
<dbReference type="GO" id="GO:0005829">
    <property type="term" value="C:cytosol"/>
    <property type="evidence" value="ECO:0007669"/>
    <property type="project" value="TreeGrafter"/>
</dbReference>
<reference evidence="3" key="1">
    <citation type="submission" date="2020-03" db="EMBL/GenBank/DDBJ databases">
        <title>Solimonas marina sp. nov., isolated from deep seawater of the Pacific Ocean.</title>
        <authorList>
            <person name="Liu X."/>
            <person name="Lai Q."/>
            <person name="Sun F."/>
            <person name="Gai Y."/>
            <person name="Li G."/>
            <person name="Shao Z."/>
        </authorList>
    </citation>
    <scope>NUCLEOTIDE SEQUENCE</scope>
    <source>
        <strain evidence="3">C16B3</strain>
    </source>
</reference>
<comment type="caution">
    <text evidence="3">The sequence shown here is derived from an EMBL/GenBank/DDBJ whole genome shotgun (WGS) entry which is preliminary data.</text>
</comment>
<feature type="domain" description="Nucleoside phosphorylase" evidence="2">
    <location>
        <begin position="35"/>
        <end position="277"/>
    </location>
</feature>
<dbReference type="Pfam" id="PF01048">
    <property type="entry name" value="PNP_UDP_1"/>
    <property type="match status" value="1"/>
</dbReference>
<name>A0A970BBS0_9GAMM</name>
<dbReference type="PANTHER" id="PTHR46832:SF1">
    <property type="entry name" value="5'-METHYLTHIOADENOSINE_S-ADENOSYLHOMOCYSTEINE NUCLEOSIDASE"/>
    <property type="match status" value="1"/>
</dbReference>
<dbReference type="InterPro" id="IPR000845">
    <property type="entry name" value="Nucleoside_phosphorylase_d"/>
</dbReference>
<evidence type="ECO:0000313" key="3">
    <source>
        <dbReference type="EMBL" id="NKF24756.1"/>
    </source>
</evidence>
<gene>
    <name evidence="3" type="ORF">G7Y82_20815</name>
</gene>
<feature type="chain" id="PRO_5037215491" evidence="1">
    <location>
        <begin position="21"/>
        <end position="280"/>
    </location>
</feature>